<dbReference type="Proteomes" id="UP001597045">
    <property type="component" value="Unassembled WGS sequence"/>
</dbReference>
<evidence type="ECO:0000313" key="1">
    <source>
        <dbReference type="EMBL" id="MFD1050264.1"/>
    </source>
</evidence>
<proteinExistence type="predicted"/>
<sequence>YTYPITMPAPPGGKAPDVALNYSSASMDGLSSASNNQPSLVGDGWSLGAGGFIERSYKACAQALGGNNGQTKTGDLCWNGDNIHVAFGSSSGPLVLDKASNTWHPKKDDGSRIEKFGTATNGSSGDEYWKITAKDGSQYFFGLNHLPGWQQGNAETQSKWTVPVFGNFAGQPCNKPTFAASSCAQAWRWNLDLAIDPHGNATTYYYTPETNYYGLNVNYQTPGTVYTRGGYLNRIEYGLNTQAGGLYATPTARVVFDTGERCLPSGNVTCAP</sequence>
<evidence type="ECO:0000313" key="2">
    <source>
        <dbReference type="Proteomes" id="UP001597045"/>
    </source>
</evidence>
<dbReference type="EMBL" id="JBHTIS010002718">
    <property type="protein sequence ID" value="MFD1050264.1"/>
    <property type="molecule type" value="Genomic_DNA"/>
</dbReference>
<gene>
    <name evidence="1" type="ORF">ACFQ1S_34445</name>
</gene>
<protein>
    <submittedName>
        <fullName evidence="1">Type IV secretion protein Rhs</fullName>
    </submittedName>
</protein>
<organism evidence="1 2">
    <name type="scientific">Kibdelosporangium lantanae</name>
    <dbReference type="NCBI Taxonomy" id="1497396"/>
    <lineage>
        <taxon>Bacteria</taxon>
        <taxon>Bacillati</taxon>
        <taxon>Actinomycetota</taxon>
        <taxon>Actinomycetes</taxon>
        <taxon>Pseudonocardiales</taxon>
        <taxon>Pseudonocardiaceae</taxon>
        <taxon>Kibdelosporangium</taxon>
    </lineage>
</organism>
<comment type="caution">
    <text evidence="1">The sequence shown here is derived from an EMBL/GenBank/DDBJ whole genome shotgun (WGS) entry which is preliminary data.</text>
</comment>
<feature type="non-terminal residue" evidence="1">
    <location>
        <position position="1"/>
    </location>
</feature>
<name>A0ABW3ML16_9PSEU</name>
<keyword evidence="2" id="KW-1185">Reference proteome</keyword>
<accession>A0ABW3ML16</accession>
<reference evidence="2" key="1">
    <citation type="journal article" date="2019" name="Int. J. Syst. Evol. Microbiol.">
        <title>The Global Catalogue of Microorganisms (GCM) 10K type strain sequencing project: providing services to taxonomists for standard genome sequencing and annotation.</title>
        <authorList>
            <consortium name="The Broad Institute Genomics Platform"/>
            <consortium name="The Broad Institute Genome Sequencing Center for Infectious Disease"/>
            <person name="Wu L."/>
            <person name="Ma J."/>
        </authorList>
    </citation>
    <scope>NUCLEOTIDE SEQUENCE [LARGE SCALE GENOMIC DNA]</scope>
    <source>
        <strain evidence="2">JCM 31486</strain>
    </source>
</reference>
<feature type="non-terminal residue" evidence="1">
    <location>
        <position position="272"/>
    </location>
</feature>